<dbReference type="Proteomes" id="UP000681722">
    <property type="component" value="Unassembled WGS sequence"/>
</dbReference>
<evidence type="ECO:0000256" key="3">
    <source>
        <dbReference type="ARBA" id="ARBA00023002"/>
    </source>
</evidence>
<dbReference type="OrthoDB" id="7777654at2759"/>
<dbReference type="EMBL" id="CAJNOK010001128">
    <property type="protein sequence ID" value="CAF0795018.1"/>
    <property type="molecule type" value="Genomic_DNA"/>
</dbReference>
<keyword evidence="11" id="KW-1185">Reference proteome</keyword>
<dbReference type="GO" id="GO:0016491">
    <property type="term" value="F:oxidoreductase activity"/>
    <property type="evidence" value="ECO:0007669"/>
    <property type="project" value="UniProtKB-KW"/>
</dbReference>
<dbReference type="EMBL" id="CAJNOQ010016271">
    <property type="protein sequence ID" value="CAF1377885.1"/>
    <property type="molecule type" value="Genomic_DNA"/>
</dbReference>
<dbReference type="SUPFAM" id="SSF51905">
    <property type="entry name" value="FAD/NAD(P)-binding domain"/>
    <property type="match status" value="1"/>
</dbReference>
<sequence>MENKKATIGALLLSFGCYYFFKNSSITNTDDKIVIAVNSTTIISITIIIIPLLLSVFRKYHLNDNNNNKTNKEEIIQEEEKYVKRAKRMVDRWTGIQQQVNRKNPTNEIILNRNSILQDSNNNSSFYNETSKLIPIFAECEVLVVGGGPSGISAALAAKRAGADTILLEKFGCFGGVITTVGMETIGWYRYEGTVESQGGIGIEMERIAMQMGGTVKWPYNDSQCLDADYFKIVADHLVTEAGVRPILHCLAVEVMLENNKIVGVITESKSGRLGIRAKRVVDCTGDADIAHLAGCSYRKTPKDEMLGVTTVFSCSNVNKERFLKYTEENPATYADWSRFWAQETSGKENHLRTPYLDKEFDKAKELGIISKRSNIGGSWSSLTDAGEATNLNLVYMTNYDCTNVNDLTKAEMEGRKETLDAIMALKHVVPGFEKAKLRNFGMTLGGRDSRKIIGHYNLTGDDVKNQAKFNDSIGIFPEFIDGYSILILPTTGRYFEVPYGCLLPLEIDNLLVAGRCVAGDKTSHAAMRNMAACTVTGQGAGAAAAISLKQDVTTSEVDIELVQKELIRQGVRLH</sequence>
<evidence type="ECO:0000313" key="7">
    <source>
        <dbReference type="EMBL" id="CAF0795018.1"/>
    </source>
</evidence>
<feature type="transmembrane region" description="Helical" evidence="6">
    <location>
        <begin position="33"/>
        <end position="57"/>
    </location>
</feature>
<feature type="transmembrane region" description="Helical" evidence="6">
    <location>
        <begin position="6"/>
        <end position="21"/>
    </location>
</feature>
<evidence type="ECO:0000313" key="10">
    <source>
        <dbReference type="EMBL" id="CAF4270052.1"/>
    </source>
</evidence>
<proteinExistence type="predicted"/>
<dbReference type="PROSITE" id="PS51257">
    <property type="entry name" value="PROKAR_LIPOPROTEIN"/>
    <property type="match status" value="1"/>
</dbReference>
<keyword evidence="3" id="KW-0560">Oxidoreductase</keyword>
<dbReference type="AlphaFoldDB" id="A0A815J6K0"/>
<dbReference type="Pfam" id="PF12831">
    <property type="entry name" value="FAD_oxidored"/>
    <property type="match status" value="1"/>
</dbReference>
<keyword evidence="4" id="KW-0408">Iron</keyword>
<evidence type="ECO:0000256" key="1">
    <source>
        <dbReference type="ARBA" id="ARBA00022485"/>
    </source>
</evidence>
<dbReference type="PANTHER" id="PTHR43498">
    <property type="entry name" value="FERREDOXIN:COB-COM HETERODISULFIDE REDUCTASE SUBUNIT A"/>
    <property type="match status" value="1"/>
</dbReference>
<keyword evidence="2" id="KW-0479">Metal-binding</keyword>
<evidence type="ECO:0000313" key="11">
    <source>
        <dbReference type="Proteomes" id="UP000663829"/>
    </source>
</evidence>
<dbReference type="PANTHER" id="PTHR43498:SF1">
    <property type="entry name" value="COB--COM HETERODISULFIDE REDUCTASE IRON-SULFUR SUBUNIT A"/>
    <property type="match status" value="1"/>
</dbReference>
<evidence type="ECO:0000256" key="6">
    <source>
        <dbReference type="SAM" id="Phobius"/>
    </source>
</evidence>
<protein>
    <recommendedName>
        <fullName evidence="12">FAD-dependent oxidoreductase</fullName>
    </recommendedName>
</protein>
<dbReference type="Proteomes" id="UP000677228">
    <property type="component" value="Unassembled WGS sequence"/>
</dbReference>
<comment type="caution">
    <text evidence="8">The sequence shown here is derived from an EMBL/GenBank/DDBJ whole genome shotgun (WGS) entry which is preliminary data.</text>
</comment>
<keyword evidence="5" id="KW-0411">Iron-sulfur</keyword>
<evidence type="ECO:0000313" key="8">
    <source>
        <dbReference type="EMBL" id="CAF1377885.1"/>
    </source>
</evidence>
<gene>
    <name evidence="8" type="ORF">GPM918_LOCUS32184</name>
    <name evidence="7" type="ORF">OVA965_LOCUS4338</name>
    <name evidence="10" type="ORF">SRO942_LOCUS32847</name>
    <name evidence="9" type="ORF">TMI583_LOCUS4336</name>
</gene>
<reference evidence="8" key="1">
    <citation type="submission" date="2021-02" db="EMBL/GenBank/DDBJ databases">
        <authorList>
            <person name="Nowell W R."/>
        </authorList>
    </citation>
    <scope>NUCLEOTIDE SEQUENCE</scope>
</reference>
<keyword evidence="6" id="KW-0472">Membrane</keyword>
<evidence type="ECO:0000256" key="5">
    <source>
        <dbReference type="ARBA" id="ARBA00023014"/>
    </source>
</evidence>
<dbReference type="EMBL" id="CAJOBA010001128">
    <property type="protein sequence ID" value="CAF3577964.1"/>
    <property type="molecule type" value="Genomic_DNA"/>
</dbReference>
<organism evidence="8 11">
    <name type="scientific">Didymodactylos carnosus</name>
    <dbReference type="NCBI Taxonomy" id="1234261"/>
    <lineage>
        <taxon>Eukaryota</taxon>
        <taxon>Metazoa</taxon>
        <taxon>Spiralia</taxon>
        <taxon>Gnathifera</taxon>
        <taxon>Rotifera</taxon>
        <taxon>Eurotatoria</taxon>
        <taxon>Bdelloidea</taxon>
        <taxon>Philodinida</taxon>
        <taxon>Philodinidae</taxon>
        <taxon>Didymodactylos</taxon>
    </lineage>
</organism>
<keyword evidence="1" id="KW-0004">4Fe-4S</keyword>
<dbReference type="GO" id="GO:0046872">
    <property type="term" value="F:metal ion binding"/>
    <property type="evidence" value="ECO:0007669"/>
    <property type="project" value="UniProtKB-KW"/>
</dbReference>
<keyword evidence="6" id="KW-0812">Transmembrane</keyword>
<dbReference type="Proteomes" id="UP000663829">
    <property type="component" value="Unassembled WGS sequence"/>
</dbReference>
<evidence type="ECO:0000256" key="4">
    <source>
        <dbReference type="ARBA" id="ARBA00023004"/>
    </source>
</evidence>
<dbReference type="GO" id="GO:0051539">
    <property type="term" value="F:4 iron, 4 sulfur cluster binding"/>
    <property type="evidence" value="ECO:0007669"/>
    <property type="project" value="UniProtKB-KW"/>
</dbReference>
<dbReference type="Gene3D" id="3.50.50.60">
    <property type="entry name" value="FAD/NAD(P)-binding domain"/>
    <property type="match status" value="1"/>
</dbReference>
<dbReference type="Proteomes" id="UP000682733">
    <property type="component" value="Unassembled WGS sequence"/>
</dbReference>
<evidence type="ECO:0000313" key="9">
    <source>
        <dbReference type="EMBL" id="CAF3577964.1"/>
    </source>
</evidence>
<accession>A0A815J6K0</accession>
<evidence type="ECO:0000256" key="2">
    <source>
        <dbReference type="ARBA" id="ARBA00022723"/>
    </source>
</evidence>
<evidence type="ECO:0008006" key="12">
    <source>
        <dbReference type="Google" id="ProtNLM"/>
    </source>
</evidence>
<keyword evidence="6" id="KW-1133">Transmembrane helix</keyword>
<dbReference type="InterPro" id="IPR036188">
    <property type="entry name" value="FAD/NAD-bd_sf"/>
</dbReference>
<name>A0A815J6K0_9BILA</name>
<dbReference type="EMBL" id="CAJOBC010079553">
    <property type="protein sequence ID" value="CAF4270052.1"/>
    <property type="molecule type" value="Genomic_DNA"/>
</dbReference>
<dbReference type="InterPro" id="IPR039650">
    <property type="entry name" value="HdrA-like"/>
</dbReference>